<evidence type="ECO:0000256" key="2">
    <source>
        <dbReference type="ARBA" id="ARBA00011322"/>
    </source>
</evidence>
<name>A0ABV8USZ0_9BACL</name>
<evidence type="ECO:0000313" key="8">
    <source>
        <dbReference type="Proteomes" id="UP001595733"/>
    </source>
</evidence>
<feature type="coiled-coil region" evidence="4">
    <location>
        <begin position="425"/>
        <end position="459"/>
    </location>
</feature>
<feature type="coiled-coil region" evidence="4">
    <location>
        <begin position="184"/>
        <end position="232"/>
    </location>
</feature>
<evidence type="ECO:0000256" key="1">
    <source>
        <dbReference type="ARBA" id="ARBA00006930"/>
    </source>
</evidence>
<proteinExistence type="inferred from homology"/>
<keyword evidence="8" id="KW-1185">Reference proteome</keyword>
<evidence type="ECO:0000256" key="5">
    <source>
        <dbReference type="SAM" id="MobiDB-lite"/>
    </source>
</evidence>
<dbReference type="InterPro" id="IPR027417">
    <property type="entry name" value="P-loop_NTPase"/>
</dbReference>
<evidence type="ECO:0000313" key="7">
    <source>
        <dbReference type="EMBL" id="MFC4354254.1"/>
    </source>
</evidence>
<dbReference type="SUPFAM" id="SSF52540">
    <property type="entry name" value="P-loop containing nucleoside triphosphate hydrolases"/>
    <property type="match status" value="1"/>
</dbReference>
<feature type="coiled-coil region" evidence="4">
    <location>
        <begin position="715"/>
        <end position="798"/>
    </location>
</feature>
<accession>A0ABV8USZ0</accession>
<dbReference type="PANTHER" id="PTHR32114:SF2">
    <property type="entry name" value="ABC TRANSPORTER ABCH.3"/>
    <property type="match status" value="1"/>
</dbReference>
<gene>
    <name evidence="7" type="ORF">ACFO0S_04100</name>
</gene>
<dbReference type="Pfam" id="PF13476">
    <property type="entry name" value="AAA_23"/>
    <property type="match status" value="1"/>
</dbReference>
<reference evidence="8" key="1">
    <citation type="journal article" date="2019" name="Int. J. Syst. Evol. Microbiol.">
        <title>The Global Catalogue of Microorganisms (GCM) 10K type strain sequencing project: providing services to taxonomists for standard genome sequencing and annotation.</title>
        <authorList>
            <consortium name="The Broad Institute Genomics Platform"/>
            <consortium name="The Broad Institute Genome Sequencing Center for Infectious Disease"/>
            <person name="Wu L."/>
            <person name="Ma J."/>
        </authorList>
    </citation>
    <scope>NUCLEOTIDE SEQUENCE [LARGE SCALE GENOMIC DNA]</scope>
    <source>
        <strain evidence="8">CCUG 50353</strain>
    </source>
</reference>
<evidence type="ECO:0000256" key="4">
    <source>
        <dbReference type="SAM" id="Coils"/>
    </source>
</evidence>
<dbReference type="Gene3D" id="3.40.50.300">
    <property type="entry name" value="P-loop containing nucleotide triphosphate hydrolases"/>
    <property type="match status" value="2"/>
</dbReference>
<evidence type="ECO:0000259" key="6">
    <source>
        <dbReference type="Pfam" id="PF13476"/>
    </source>
</evidence>
<feature type="region of interest" description="Disordered" evidence="5">
    <location>
        <begin position="664"/>
        <end position="687"/>
    </location>
</feature>
<dbReference type="RefSeq" id="WP_378140493.1">
    <property type="nucleotide sequence ID" value="NZ_JBHSEF010000010.1"/>
</dbReference>
<dbReference type="PANTHER" id="PTHR32114">
    <property type="entry name" value="ABC TRANSPORTER ABCH.3"/>
    <property type="match status" value="1"/>
</dbReference>
<comment type="similarity">
    <text evidence="1">Belongs to the SMC family. SbcC subfamily.</text>
</comment>
<comment type="subunit">
    <text evidence="2">Heterodimer of SbcC and SbcD.</text>
</comment>
<feature type="domain" description="Rad50/SbcC-type AAA" evidence="6">
    <location>
        <begin position="6"/>
        <end position="233"/>
    </location>
</feature>
<feature type="coiled-coil region" evidence="4">
    <location>
        <begin position="876"/>
        <end position="903"/>
    </location>
</feature>
<comment type="caution">
    <text evidence="7">The sequence shown here is derived from an EMBL/GenBank/DDBJ whole genome shotgun (WGS) entry which is preliminary data.</text>
</comment>
<feature type="coiled-coil region" evidence="4">
    <location>
        <begin position="599"/>
        <end position="633"/>
    </location>
</feature>
<dbReference type="EMBL" id="JBHSEF010000010">
    <property type="protein sequence ID" value="MFC4354254.1"/>
    <property type="molecule type" value="Genomic_DNA"/>
</dbReference>
<evidence type="ECO:0000256" key="3">
    <source>
        <dbReference type="ARBA" id="ARBA00013368"/>
    </source>
</evidence>
<feature type="coiled-coil region" evidence="4">
    <location>
        <begin position="296"/>
        <end position="397"/>
    </location>
</feature>
<dbReference type="Proteomes" id="UP001595733">
    <property type="component" value="Unassembled WGS sequence"/>
</dbReference>
<keyword evidence="4" id="KW-0175">Coiled coil</keyword>
<organism evidence="7 8">
    <name type="scientific">Chryseomicrobium palamuruense</name>
    <dbReference type="NCBI Taxonomy" id="682973"/>
    <lineage>
        <taxon>Bacteria</taxon>
        <taxon>Bacillati</taxon>
        <taxon>Bacillota</taxon>
        <taxon>Bacilli</taxon>
        <taxon>Bacillales</taxon>
        <taxon>Caryophanaceae</taxon>
        <taxon>Chryseomicrobium</taxon>
    </lineage>
</organism>
<feature type="compositionally biased region" description="Basic and acidic residues" evidence="5">
    <location>
        <begin position="664"/>
        <end position="680"/>
    </location>
</feature>
<sequence length="1066" mass="125383">MIPWTLSFSGIRDYRPEQLDLSGKDSHILITGPNGAGKSTVTYCMGAVLYSSKLDVEGLRSRNLLPEETWNAQIELVFKNDGIMKIDAAKYIQFRVKLYQEPGEPIKKEYSISTGDEMNRWETNQKYTSGDKQYNFTAYKRNLLHTYKIDPDAYYLIWYQQEVNQFATMNPEERFRIFSEMHGIDKAQREWEESIEKLKETKETLRASEFHLKNKKLELSIQRSQLQRFEENQQRLKLGAQSYIHALVQIEKTMREEHEHLHALIEDLTYQQEELYSEKIDKEEQIELIVSHLKDLATEKELIVEQQEELDKAVDNIHLELIEMKNSVNSLEGELEELTMRKNQLTRSEDEVFTQLSDIQRNLKETSEKYDQMQVNLREYKVQEEECLRKVVKLEQQIEQDRVKSEDYRVSLNQYISSHDVKQKLTLLNQELLVSKEELQNLNQNLVHYEEERTLLLNNKNFSERQKESFSYFKKENIKAYSFQQLVELDETAQLKDEQRFQTIKYTMFFEGRECSPPNDLYHVPLMKVIPHRSLDALPDLHLKIKDDVSSQAYPQAMKVLWWVQQLFKDEDVYINNGVLHDPLGLRGPQEKEKFVLSKRALELRKQFLDKEIQNISGRIATVTETKENIEKQIPDYHAIFSKIKLAEAFFAVDYQRVQREQQHVSEKDRLEGIRQRSQEENQQSNHIQLSISRLKDKEEILLEEQIFYQQLGKMKGKYEALQSLKVQLERLKNEETQALEESEKVSDQLTKIEKQIQSSKRKESSLEGELDEVKQKKTRIEKQLNNTQEDLDETGKQIVGYLKEITDMQSLVPELFREISQKEDNQKLSVPALKQQRESGKIMFDSARNEPDIDPSAPENFKTAEQEFNRLTNEFKRTSLLVEQDQERMEKLQDNLETTINMRVVEIQTKFQYYMSQFQFEGKVEWASTEKKGRTLFSLFIKVRKEGHRGTMDDVSKKARGGRVGKGVSGGEESLSSLLFALALLQNLSFKPGFIVLDEFDSALDESRKLKVFDLYVQELNRKLIILTPKSHEESYLHRFSKALVVQHDPSIPASKIVGIRRKDE</sequence>
<dbReference type="InterPro" id="IPR038729">
    <property type="entry name" value="Rad50/SbcC_AAA"/>
</dbReference>
<protein>
    <recommendedName>
        <fullName evidence="3">Nuclease SbcCD subunit C</fullName>
    </recommendedName>
</protein>